<dbReference type="HAMAP" id="MF_00296">
    <property type="entry name" value="MetX_acyltransf"/>
    <property type="match status" value="1"/>
</dbReference>
<comment type="caution">
    <text evidence="2">Lacks conserved residue(s) required for the propagation of feature annotation.</text>
</comment>
<keyword evidence="2" id="KW-0963">Cytoplasm</keyword>
<evidence type="ECO:0000259" key="5">
    <source>
        <dbReference type="Pfam" id="PF00561"/>
    </source>
</evidence>
<evidence type="ECO:0000256" key="1">
    <source>
        <dbReference type="ARBA" id="ARBA00022679"/>
    </source>
</evidence>
<keyword evidence="2" id="KW-0486">Methionine biosynthesis</keyword>
<keyword evidence="2" id="KW-0028">Amino-acid biosynthesis</keyword>
<keyword evidence="2 6" id="KW-0012">Acyltransferase</keyword>
<comment type="pathway">
    <text evidence="2">Amino-acid biosynthesis; L-methionine biosynthesis via de novo pathway; O-acetyl-L-homoserine from L-homoserine: step 1/1.</text>
</comment>
<dbReference type="PANTHER" id="PTHR32268:SF11">
    <property type="entry name" value="HOMOSERINE O-ACETYLTRANSFERASE"/>
    <property type="match status" value="1"/>
</dbReference>
<evidence type="ECO:0000313" key="6">
    <source>
        <dbReference type="EMBL" id="MBG6083881.1"/>
    </source>
</evidence>
<evidence type="ECO:0000256" key="3">
    <source>
        <dbReference type="PIRSR" id="PIRSR000443-1"/>
    </source>
</evidence>
<dbReference type="PIRSF" id="PIRSF000443">
    <property type="entry name" value="Homoser_Ac_trans"/>
    <property type="match status" value="1"/>
</dbReference>
<dbReference type="GO" id="GO:0009086">
    <property type="term" value="P:methionine biosynthetic process"/>
    <property type="evidence" value="ECO:0007669"/>
    <property type="project" value="UniProtKB-UniRule"/>
</dbReference>
<feature type="binding site" evidence="2">
    <location>
        <position position="256"/>
    </location>
    <ligand>
        <name>substrate</name>
    </ligand>
</feature>
<comment type="caution">
    <text evidence="6">The sequence shown here is derived from an EMBL/GenBank/DDBJ whole genome shotgun (WGS) entry which is preliminary data.</text>
</comment>
<proteinExistence type="inferred from homology"/>
<dbReference type="GO" id="GO:0004414">
    <property type="term" value="F:homoserine O-acetyltransferase activity"/>
    <property type="evidence" value="ECO:0007669"/>
    <property type="project" value="UniProtKB-UniRule"/>
</dbReference>
<dbReference type="Proteomes" id="UP000625033">
    <property type="component" value="Unassembled WGS sequence"/>
</dbReference>
<dbReference type="PANTHER" id="PTHR32268">
    <property type="entry name" value="HOMOSERINE O-ACETYLTRANSFERASE"/>
    <property type="match status" value="1"/>
</dbReference>
<dbReference type="InterPro" id="IPR008220">
    <property type="entry name" value="HAT_MetX-like"/>
</dbReference>
<evidence type="ECO:0000256" key="4">
    <source>
        <dbReference type="SAM" id="MobiDB-lite"/>
    </source>
</evidence>
<keyword evidence="1 2" id="KW-0808">Transferase</keyword>
<dbReference type="Gene3D" id="3.40.50.1820">
    <property type="entry name" value="alpha/beta hydrolase"/>
    <property type="match status" value="1"/>
</dbReference>
<evidence type="ECO:0000256" key="2">
    <source>
        <dbReference type="HAMAP-Rule" id="MF_00296"/>
    </source>
</evidence>
<dbReference type="AlphaFoldDB" id="A0A931DAD5"/>
<dbReference type="EMBL" id="JADOTZ010000001">
    <property type="protein sequence ID" value="MBG6083881.1"/>
    <property type="molecule type" value="Genomic_DNA"/>
</dbReference>
<feature type="domain" description="AB hydrolase-1" evidence="5">
    <location>
        <begin position="73"/>
        <end position="227"/>
    </location>
</feature>
<feature type="active site" evidence="2 3">
    <location>
        <position position="355"/>
    </location>
</feature>
<reference evidence="6" key="1">
    <citation type="submission" date="2020-11" db="EMBL/GenBank/DDBJ databases">
        <title>Sequencing the genomes of 1000 actinobacteria strains.</title>
        <authorList>
            <person name="Klenk H.-P."/>
        </authorList>
    </citation>
    <scope>NUCLEOTIDE SEQUENCE</scope>
    <source>
        <strain evidence="6">DSM 26152</strain>
    </source>
</reference>
<dbReference type="GO" id="GO:0009092">
    <property type="term" value="P:homoserine metabolic process"/>
    <property type="evidence" value="ECO:0007669"/>
    <property type="project" value="TreeGrafter"/>
</dbReference>
<evidence type="ECO:0000313" key="7">
    <source>
        <dbReference type="Proteomes" id="UP000625033"/>
    </source>
</evidence>
<accession>A0A931DAD5</accession>
<dbReference type="Pfam" id="PF00561">
    <property type="entry name" value="Abhydrolase_1"/>
    <property type="match status" value="1"/>
</dbReference>
<dbReference type="GO" id="GO:0005737">
    <property type="term" value="C:cytoplasm"/>
    <property type="evidence" value="ECO:0007669"/>
    <property type="project" value="UniProtKB-SubCell"/>
</dbReference>
<sequence length="405" mass="42601">MTPTDTFTAVSRPASNAPRPGGTPAELAGAEHLADGMLRVLSTGPYTFDAGGQLDAVDIAFETWGTLNAQASNAVLLLHALTGDPHVARGSSEEAGWWDGFVGPGAPIDTDRYFVVAPGMVGGCNGSTGPGSAAPDGRAYGSRFPLTTLRDAVRLEARLADALGVDVWHTVLGGSMGGARALEWAATFPERVQRCVPIATTAASTAEQIAFAQIQTQAIRLDPRFDGGDYYSAPATAPGGVAGLGEGPVAGLGIARRMAHITYRSDVEFHARFGRQAQAGEDPYAALPGERGRYQIESYLDHQAGKLVGRFDANAYLIITEALMSHDVGRGRGGLARVLGSLGHIQFLVAAVDSDRLYWPAQSEEMARLLGAGPVEYITTPIGHDGFLTDAQQLAGALRRRIFTD</sequence>
<comment type="similarity">
    <text evidence="2">Belongs to the AB hydrolase superfamily. MetX family.</text>
</comment>
<feature type="active site" evidence="2 3">
    <location>
        <position position="384"/>
    </location>
</feature>
<protein>
    <recommendedName>
        <fullName evidence="2">Homoserine O-acetyltransferase</fullName>
        <shortName evidence="2">HAT</shortName>
        <ecNumber evidence="2">2.3.1.31</ecNumber>
    </recommendedName>
    <alternativeName>
        <fullName evidence="2">Homoserine transacetylase</fullName>
        <shortName evidence="2">HTA</shortName>
    </alternativeName>
</protein>
<comment type="subunit">
    <text evidence="2">Homodimer.</text>
</comment>
<dbReference type="NCBIfam" id="TIGR01392">
    <property type="entry name" value="homoserO_Ac_trn"/>
    <property type="match status" value="1"/>
</dbReference>
<dbReference type="SUPFAM" id="SSF53474">
    <property type="entry name" value="alpha/beta-Hydrolases"/>
    <property type="match status" value="1"/>
</dbReference>
<dbReference type="InterPro" id="IPR029058">
    <property type="entry name" value="AB_hydrolase_fold"/>
</dbReference>
<keyword evidence="7" id="KW-1185">Reference proteome</keyword>
<comment type="subcellular location">
    <subcellularLocation>
        <location evidence="2">Cytoplasm</location>
    </subcellularLocation>
</comment>
<feature type="active site" description="Nucleophile" evidence="2 3">
    <location>
        <position position="175"/>
    </location>
</feature>
<organism evidence="6 7">
    <name type="scientific">Zhihengliuella flava</name>
    <dbReference type="NCBI Taxonomy" id="1285193"/>
    <lineage>
        <taxon>Bacteria</taxon>
        <taxon>Bacillati</taxon>
        <taxon>Actinomycetota</taxon>
        <taxon>Actinomycetes</taxon>
        <taxon>Micrococcales</taxon>
        <taxon>Micrococcaceae</taxon>
        <taxon>Zhihengliuella</taxon>
    </lineage>
</organism>
<dbReference type="EC" id="2.3.1.31" evidence="2"/>
<name>A0A931DAD5_9MICC</name>
<dbReference type="InterPro" id="IPR000073">
    <property type="entry name" value="AB_hydrolase_1"/>
</dbReference>
<dbReference type="NCBIfam" id="NF001209">
    <property type="entry name" value="PRK00175.1"/>
    <property type="match status" value="1"/>
</dbReference>
<feature type="binding site" evidence="2">
    <location>
        <position position="385"/>
    </location>
    <ligand>
        <name>substrate</name>
    </ligand>
</feature>
<comment type="catalytic activity">
    <reaction evidence="2">
        <text>L-homoserine + acetyl-CoA = O-acetyl-L-homoserine + CoA</text>
        <dbReference type="Rhea" id="RHEA:13701"/>
        <dbReference type="ChEBI" id="CHEBI:57287"/>
        <dbReference type="ChEBI" id="CHEBI:57288"/>
        <dbReference type="ChEBI" id="CHEBI:57476"/>
        <dbReference type="ChEBI" id="CHEBI:57716"/>
        <dbReference type="EC" id="2.3.1.31"/>
    </reaction>
</comment>
<feature type="region of interest" description="Disordered" evidence="4">
    <location>
        <begin position="1"/>
        <end position="24"/>
    </location>
</feature>
<gene>
    <name evidence="2" type="primary">metXA</name>
    <name evidence="6" type="ORF">IW252_000648</name>
</gene>
<comment type="function">
    <text evidence="2">Transfers an acetyl group from acetyl-CoA to L-homoserine, forming acetyl-L-homoserine.</text>
</comment>